<comment type="cofactor">
    <cofactor evidence="1">
        <name>heme b</name>
        <dbReference type="ChEBI" id="CHEBI:60344"/>
    </cofactor>
</comment>
<keyword evidence="11 13" id="KW-0472">Membrane</keyword>
<feature type="transmembrane region" description="Helical" evidence="13">
    <location>
        <begin position="31"/>
        <end position="49"/>
    </location>
</feature>
<evidence type="ECO:0000256" key="3">
    <source>
        <dbReference type="ARBA" id="ARBA00022448"/>
    </source>
</evidence>
<feature type="transmembrane region" description="Helical" evidence="13">
    <location>
        <begin position="158"/>
        <end position="180"/>
    </location>
</feature>
<dbReference type="Proteomes" id="UP001501627">
    <property type="component" value="Unassembled WGS sequence"/>
</dbReference>
<dbReference type="RefSeq" id="WP_103044103.1">
    <property type="nucleotide sequence ID" value="NZ_BAABBP010000025.1"/>
</dbReference>
<dbReference type="PANTHER" id="PTHR30529">
    <property type="entry name" value="CYTOCHROME B561"/>
    <property type="match status" value="1"/>
</dbReference>
<feature type="domain" description="Cytochrome b561 bacterial/Ni-hydrogenase" evidence="14">
    <location>
        <begin position="24"/>
        <end position="195"/>
    </location>
</feature>
<dbReference type="InterPro" id="IPR016174">
    <property type="entry name" value="Di-haem_cyt_TM"/>
</dbReference>
<evidence type="ECO:0000256" key="9">
    <source>
        <dbReference type="ARBA" id="ARBA00022989"/>
    </source>
</evidence>
<feature type="transmembrane region" description="Helical" evidence="13">
    <location>
        <begin position="110"/>
        <end position="128"/>
    </location>
</feature>
<name>A0ABP7RPI4_9BURK</name>
<keyword evidence="6 13" id="KW-0812">Transmembrane</keyword>
<keyword evidence="3" id="KW-0813">Transport</keyword>
<evidence type="ECO:0000256" key="5">
    <source>
        <dbReference type="ARBA" id="ARBA00022617"/>
    </source>
</evidence>
<evidence type="ECO:0000313" key="15">
    <source>
        <dbReference type="EMBL" id="GAA4000337.1"/>
    </source>
</evidence>
<dbReference type="InterPro" id="IPR011577">
    <property type="entry name" value="Cyt_b561_bac/Ni-Hgenase"/>
</dbReference>
<accession>A0ABP7RPI4</accession>
<keyword evidence="4" id="KW-1003">Cell membrane</keyword>
<keyword evidence="8" id="KW-0249">Electron transport</keyword>
<dbReference type="Pfam" id="PF01292">
    <property type="entry name" value="Ni_hydr_CYTB"/>
    <property type="match status" value="1"/>
</dbReference>
<evidence type="ECO:0000256" key="2">
    <source>
        <dbReference type="ARBA" id="ARBA00004651"/>
    </source>
</evidence>
<proteinExistence type="inferred from homology"/>
<dbReference type="SUPFAM" id="SSF81342">
    <property type="entry name" value="Transmembrane di-heme cytochromes"/>
    <property type="match status" value="1"/>
</dbReference>
<keyword evidence="9 13" id="KW-1133">Transmembrane helix</keyword>
<dbReference type="InterPro" id="IPR052168">
    <property type="entry name" value="Cytochrome_b561_oxidase"/>
</dbReference>
<evidence type="ECO:0000256" key="13">
    <source>
        <dbReference type="SAM" id="Phobius"/>
    </source>
</evidence>
<feature type="transmembrane region" description="Helical" evidence="13">
    <location>
        <begin position="69"/>
        <end position="89"/>
    </location>
</feature>
<evidence type="ECO:0000256" key="12">
    <source>
        <dbReference type="ARBA" id="ARBA00037975"/>
    </source>
</evidence>
<keyword evidence="10" id="KW-0408">Iron</keyword>
<keyword evidence="16" id="KW-1185">Reference proteome</keyword>
<evidence type="ECO:0000256" key="1">
    <source>
        <dbReference type="ARBA" id="ARBA00001970"/>
    </source>
</evidence>
<evidence type="ECO:0000313" key="16">
    <source>
        <dbReference type="Proteomes" id="UP001501627"/>
    </source>
</evidence>
<evidence type="ECO:0000256" key="8">
    <source>
        <dbReference type="ARBA" id="ARBA00022982"/>
    </source>
</evidence>
<organism evidence="15 16">
    <name type="scientific">Comamonas faecalis</name>
    <dbReference type="NCBI Taxonomy" id="1387849"/>
    <lineage>
        <taxon>Bacteria</taxon>
        <taxon>Pseudomonadati</taxon>
        <taxon>Pseudomonadota</taxon>
        <taxon>Betaproteobacteria</taxon>
        <taxon>Burkholderiales</taxon>
        <taxon>Comamonadaceae</taxon>
        <taxon>Comamonas</taxon>
    </lineage>
</organism>
<comment type="caution">
    <text evidence="15">The sequence shown here is derived from an EMBL/GenBank/DDBJ whole genome shotgun (WGS) entry which is preliminary data.</text>
</comment>
<sequence length="198" mass="21973">MPSHYPRPTVQTAPASAWRDTPQRFGRTSRWLHWGMALLFLWQFAGMAAKVTLGRDDAFAKFMVGTHAHLGLLLLLLVLVRGAWGLMNWQSRPGHAGGWLGMAARWGHGSLYALMVLVPSLALLRMLGNDRPFTWLGLIELNDGSGPKVDWMIAPAKAFHGVLGWTLLALIVGHIVMVVVHRRVWNDGVAERMIGRVA</sequence>
<dbReference type="PANTHER" id="PTHR30529:SF1">
    <property type="entry name" value="CYTOCHROME B561 HOMOLOG 2"/>
    <property type="match status" value="1"/>
</dbReference>
<evidence type="ECO:0000256" key="4">
    <source>
        <dbReference type="ARBA" id="ARBA00022475"/>
    </source>
</evidence>
<protein>
    <submittedName>
        <fullName evidence="15">Cytochrome b</fullName>
    </submittedName>
</protein>
<evidence type="ECO:0000256" key="6">
    <source>
        <dbReference type="ARBA" id="ARBA00022692"/>
    </source>
</evidence>
<evidence type="ECO:0000256" key="7">
    <source>
        <dbReference type="ARBA" id="ARBA00022723"/>
    </source>
</evidence>
<dbReference type="EMBL" id="BAABBP010000025">
    <property type="protein sequence ID" value="GAA4000337.1"/>
    <property type="molecule type" value="Genomic_DNA"/>
</dbReference>
<keyword evidence="5" id="KW-0349">Heme</keyword>
<comment type="subcellular location">
    <subcellularLocation>
        <location evidence="2">Cell membrane</location>
        <topology evidence="2">Multi-pass membrane protein</topology>
    </subcellularLocation>
</comment>
<evidence type="ECO:0000256" key="10">
    <source>
        <dbReference type="ARBA" id="ARBA00023004"/>
    </source>
</evidence>
<reference evidence="16" key="1">
    <citation type="journal article" date="2019" name="Int. J. Syst. Evol. Microbiol.">
        <title>The Global Catalogue of Microorganisms (GCM) 10K type strain sequencing project: providing services to taxonomists for standard genome sequencing and annotation.</title>
        <authorList>
            <consortium name="The Broad Institute Genomics Platform"/>
            <consortium name="The Broad Institute Genome Sequencing Center for Infectious Disease"/>
            <person name="Wu L."/>
            <person name="Ma J."/>
        </authorList>
    </citation>
    <scope>NUCLEOTIDE SEQUENCE [LARGE SCALE GENOMIC DNA]</scope>
    <source>
        <strain evidence="16">JCM 17561</strain>
    </source>
</reference>
<keyword evidence="7" id="KW-0479">Metal-binding</keyword>
<comment type="similarity">
    <text evidence="12">Belongs to the cytochrome b561 family.</text>
</comment>
<evidence type="ECO:0000256" key="11">
    <source>
        <dbReference type="ARBA" id="ARBA00023136"/>
    </source>
</evidence>
<evidence type="ECO:0000259" key="14">
    <source>
        <dbReference type="Pfam" id="PF01292"/>
    </source>
</evidence>
<gene>
    <name evidence="15" type="ORF">GCM10022279_25110</name>
</gene>